<reference evidence="2" key="1">
    <citation type="submission" date="2020-08" db="EMBL/GenBank/DDBJ databases">
        <title>Novel species isolated from subtropical streams in China.</title>
        <authorList>
            <person name="Lu H."/>
        </authorList>
    </citation>
    <scope>NUCLEOTIDE SEQUENCE</scope>
    <source>
        <strain evidence="2">LX22W</strain>
    </source>
</reference>
<dbReference type="PANTHER" id="PTHR39594:SF1">
    <property type="entry name" value="PROTEIN YCHQ"/>
    <property type="match status" value="1"/>
</dbReference>
<dbReference type="AlphaFoldDB" id="A0A923KMZ4"/>
<dbReference type="EMBL" id="JACOFZ010000015">
    <property type="protein sequence ID" value="MBC3883425.1"/>
    <property type="molecule type" value="Genomic_DNA"/>
</dbReference>
<dbReference type="RefSeq" id="WP_186918045.1">
    <property type="nucleotide sequence ID" value="NZ_JACOFZ010000015.1"/>
</dbReference>
<dbReference type="GO" id="GO:0005886">
    <property type="term" value="C:plasma membrane"/>
    <property type="evidence" value="ECO:0007669"/>
    <property type="project" value="TreeGrafter"/>
</dbReference>
<dbReference type="Pfam" id="PF04247">
    <property type="entry name" value="SirB"/>
    <property type="match status" value="1"/>
</dbReference>
<accession>A0A923KMZ4</accession>
<evidence type="ECO:0000256" key="1">
    <source>
        <dbReference type="SAM" id="Phobius"/>
    </source>
</evidence>
<keyword evidence="1" id="KW-0472">Membrane</keyword>
<organism evidence="2 3">
    <name type="scientific">Undibacterium nitidum</name>
    <dbReference type="NCBI Taxonomy" id="2762298"/>
    <lineage>
        <taxon>Bacteria</taxon>
        <taxon>Pseudomonadati</taxon>
        <taxon>Pseudomonadota</taxon>
        <taxon>Betaproteobacteria</taxon>
        <taxon>Burkholderiales</taxon>
        <taxon>Oxalobacteraceae</taxon>
        <taxon>Undibacterium</taxon>
    </lineage>
</organism>
<feature type="transmembrane region" description="Helical" evidence="1">
    <location>
        <begin position="100"/>
        <end position="118"/>
    </location>
</feature>
<keyword evidence="1" id="KW-0812">Transmembrane</keyword>
<feature type="transmembrane region" description="Helical" evidence="1">
    <location>
        <begin position="6"/>
        <end position="27"/>
    </location>
</feature>
<dbReference type="PANTHER" id="PTHR39594">
    <property type="entry name" value="PROTEIN YCHQ"/>
    <property type="match status" value="1"/>
</dbReference>
<proteinExistence type="predicted"/>
<dbReference type="InterPro" id="IPR007360">
    <property type="entry name" value="SirB"/>
</dbReference>
<dbReference type="PIRSF" id="PIRSF005610">
    <property type="entry name" value="SirB"/>
    <property type="match status" value="1"/>
</dbReference>
<gene>
    <name evidence="2" type="ORF">H8K36_18695</name>
</gene>
<keyword evidence="3" id="KW-1185">Reference proteome</keyword>
<feature type="transmembrane region" description="Helical" evidence="1">
    <location>
        <begin position="39"/>
        <end position="62"/>
    </location>
</feature>
<feature type="transmembrane region" description="Helical" evidence="1">
    <location>
        <begin position="68"/>
        <end position="88"/>
    </location>
</feature>
<evidence type="ECO:0000313" key="2">
    <source>
        <dbReference type="EMBL" id="MBC3883425.1"/>
    </source>
</evidence>
<dbReference type="Proteomes" id="UP000627446">
    <property type="component" value="Unassembled WGS sequence"/>
</dbReference>
<sequence length="125" mass="14228">MNYLALKHLHITCVILSFSFFLTRFYWRLNTPEKLQLKWVKITPHVVDTALLLSAFAMAWLAQLNPLQHAWLFGKIVVLINYIVCGSIALKYSPSRQGQILAFCGALFSFVVIVSLAINKHLVPI</sequence>
<evidence type="ECO:0000313" key="3">
    <source>
        <dbReference type="Proteomes" id="UP000627446"/>
    </source>
</evidence>
<comment type="caution">
    <text evidence="2">The sequence shown here is derived from an EMBL/GenBank/DDBJ whole genome shotgun (WGS) entry which is preliminary data.</text>
</comment>
<name>A0A923KMZ4_9BURK</name>
<keyword evidence="1" id="KW-1133">Transmembrane helix</keyword>
<protein>
    <submittedName>
        <fullName evidence="2">SirB2 family protein</fullName>
    </submittedName>
</protein>